<proteinExistence type="predicted"/>
<sequence length="71" mass="7943">MREIDGYMDMCLAPCMPFAEFIKASMIFLYMACEEPSIHIDRFMAEAGHACARRDERDRANGGGGGHIQSL</sequence>
<evidence type="ECO:0000313" key="2">
    <source>
        <dbReference type="Proteomes" id="UP001417504"/>
    </source>
</evidence>
<gene>
    <name evidence="1" type="ORF">Sjap_000930</name>
</gene>
<name>A0AAP0KLK1_9MAGN</name>
<keyword evidence="2" id="KW-1185">Reference proteome</keyword>
<dbReference type="AlphaFoldDB" id="A0AAP0KLK1"/>
<organism evidence="1 2">
    <name type="scientific">Stephania japonica</name>
    <dbReference type="NCBI Taxonomy" id="461633"/>
    <lineage>
        <taxon>Eukaryota</taxon>
        <taxon>Viridiplantae</taxon>
        <taxon>Streptophyta</taxon>
        <taxon>Embryophyta</taxon>
        <taxon>Tracheophyta</taxon>
        <taxon>Spermatophyta</taxon>
        <taxon>Magnoliopsida</taxon>
        <taxon>Ranunculales</taxon>
        <taxon>Menispermaceae</taxon>
        <taxon>Menispermoideae</taxon>
        <taxon>Cissampelideae</taxon>
        <taxon>Stephania</taxon>
    </lineage>
</organism>
<accession>A0AAP0KLK1</accession>
<dbReference type="EMBL" id="JBBNAE010000001">
    <property type="protein sequence ID" value="KAK9153450.1"/>
    <property type="molecule type" value="Genomic_DNA"/>
</dbReference>
<dbReference type="Proteomes" id="UP001417504">
    <property type="component" value="Unassembled WGS sequence"/>
</dbReference>
<protein>
    <submittedName>
        <fullName evidence="1">Uncharacterized protein</fullName>
    </submittedName>
</protein>
<evidence type="ECO:0000313" key="1">
    <source>
        <dbReference type="EMBL" id="KAK9153450.1"/>
    </source>
</evidence>
<comment type="caution">
    <text evidence="1">The sequence shown here is derived from an EMBL/GenBank/DDBJ whole genome shotgun (WGS) entry which is preliminary data.</text>
</comment>
<reference evidence="1 2" key="1">
    <citation type="submission" date="2024-01" db="EMBL/GenBank/DDBJ databases">
        <title>Genome assemblies of Stephania.</title>
        <authorList>
            <person name="Yang L."/>
        </authorList>
    </citation>
    <scope>NUCLEOTIDE SEQUENCE [LARGE SCALE GENOMIC DNA]</scope>
    <source>
        <strain evidence="1">QJT</strain>
        <tissue evidence="1">Leaf</tissue>
    </source>
</reference>